<reference evidence="4" key="1">
    <citation type="journal article" date="2022" name="Int. J. Syst. Evol. Microbiol.">
        <title>Anaeromyxobacter oryzae sp. nov., Anaeromyxobacter diazotrophicus sp. nov. and Anaeromyxobacter paludicola sp. nov., isolated from paddy soils.</title>
        <authorList>
            <person name="Itoh H."/>
            <person name="Xu Z."/>
            <person name="Mise K."/>
            <person name="Masuda Y."/>
            <person name="Ushijima N."/>
            <person name="Hayakawa C."/>
            <person name="Shiratori Y."/>
            <person name="Senoo K."/>
        </authorList>
    </citation>
    <scope>NUCLEOTIDE SEQUENCE [LARGE SCALE GENOMIC DNA]</scope>
    <source>
        <strain evidence="4">Red232</strain>
    </source>
</reference>
<name>A0ABN6MU50_9BACT</name>
<gene>
    <name evidence="3" type="ORF">AMOR_34710</name>
</gene>
<dbReference type="Proteomes" id="UP001162891">
    <property type="component" value="Chromosome"/>
</dbReference>
<sequence>MTTETERPASGHEDHGVRSEEDRISTPAVIGVGVAALLLFFLASVATSAFMHGRLVERGPIAIPPEIGDSKIGMVEQQLFNGYPLRGERDRARRLERLGSYGWVDRGAGVVHVPIQQAMDLVAQGVRPQGAPAAGASPGGQP</sequence>
<evidence type="ECO:0000256" key="1">
    <source>
        <dbReference type="SAM" id="MobiDB-lite"/>
    </source>
</evidence>
<keyword evidence="2" id="KW-0472">Membrane</keyword>
<keyword evidence="4" id="KW-1185">Reference proteome</keyword>
<protein>
    <submittedName>
        <fullName evidence="3">Uncharacterized protein</fullName>
    </submittedName>
</protein>
<evidence type="ECO:0000313" key="3">
    <source>
        <dbReference type="EMBL" id="BDG04475.1"/>
    </source>
</evidence>
<proteinExistence type="predicted"/>
<evidence type="ECO:0000256" key="2">
    <source>
        <dbReference type="SAM" id="Phobius"/>
    </source>
</evidence>
<keyword evidence="2" id="KW-0812">Transmembrane</keyword>
<dbReference type="EMBL" id="AP025591">
    <property type="protein sequence ID" value="BDG04475.1"/>
    <property type="molecule type" value="Genomic_DNA"/>
</dbReference>
<organism evidence="3 4">
    <name type="scientific">Anaeromyxobacter oryzae</name>
    <dbReference type="NCBI Taxonomy" id="2918170"/>
    <lineage>
        <taxon>Bacteria</taxon>
        <taxon>Pseudomonadati</taxon>
        <taxon>Myxococcota</taxon>
        <taxon>Myxococcia</taxon>
        <taxon>Myxococcales</taxon>
        <taxon>Cystobacterineae</taxon>
        <taxon>Anaeromyxobacteraceae</taxon>
        <taxon>Anaeromyxobacter</taxon>
    </lineage>
</organism>
<accession>A0ABN6MU50</accession>
<feature type="transmembrane region" description="Helical" evidence="2">
    <location>
        <begin position="28"/>
        <end position="51"/>
    </location>
</feature>
<keyword evidence="2" id="KW-1133">Transmembrane helix</keyword>
<feature type="region of interest" description="Disordered" evidence="1">
    <location>
        <begin position="1"/>
        <end position="22"/>
    </location>
</feature>
<evidence type="ECO:0000313" key="4">
    <source>
        <dbReference type="Proteomes" id="UP001162891"/>
    </source>
</evidence>
<dbReference type="RefSeq" id="WP_248352861.1">
    <property type="nucleotide sequence ID" value="NZ_AP025591.1"/>
</dbReference>